<gene>
    <name evidence="2" type="ORF">V8G56_15580</name>
</gene>
<dbReference type="RefSeq" id="WP_395439389.1">
    <property type="nucleotide sequence ID" value="NZ_JBAWKC010000006.1"/>
</dbReference>
<keyword evidence="1" id="KW-0472">Membrane</keyword>
<name>A0ABW7MTJ1_9FLAO</name>
<feature type="transmembrane region" description="Helical" evidence="1">
    <location>
        <begin position="25"/>
        <end position="47"/>
    </location>
</feature>
<keyword evidence="1" id="KW-0812">Transmembrane</keyword>
<evidence type="ECO:0000313" key="3">
    <source>
        <dbReference type="Proteomes" id="UP001610104"/>
    </source>
</evidence>
<comment type="caution">
    <text evidence="2">The sequence shown here is derived from an EMBL/GenBank/DDBJ whole genome shotgun (WGS) entry which is preliminary data.</text>
</comment>
<sequence>MLLLGLGFMLEVVLRKVQKKKNRIVLIAIILIMFVLIWAELAVGLFGTPFAGS</sequence>
<dbReference type="Proteomes" id="UP001610104">
    <property type="component" value="Unassembled WGS sequence"/>
</dbReference>
<organism evidence="2 3">
    <name type="scientific">Gaetbulibacter aquiaggeris</name>
    <dbReference type="NCBI Taxonomy" id="1735373"/>
    <lineage>
        <taxon>Bacteria</taxon>
        <taxon>Pseudomonadati</taxon>
        <taxon>Bacteroidota</taxon>
        <taxon>Flavobacteriia</taxon>
        <taxon>Flavobacteriales</taxon>
        <taxon>Flavobacteriaceae</taxon>
        <taxon>Gaetbulibacter</taxon>
    </lineage>
</organism>
<proteinExistence type="predicted"/>
<evidence type="ECO:0000256" key="1">
    <source>
        <dbReference type="SAM" id="Phobius"/>
    </source>
</evidence>
<keyword evidence="3" id="KW-1185">Reference proteome</keyword>
<accession>A0ABW7MTJ1</accession>
<reference evidence="2 3" key="1">
    <citation type="submission" date="2024-02" db="EMBL/GenBank/DDBJ databases">
        <title>A Gaetbulibacter species isolated from tidal flats and genomic insights of their niches.</title>
        <authorList>
            <person name="Ye Y."/>
        </authorList>
    </citation>
    <scope>NUCLEOTIDE SEQUENCE [LARGE SCALE GENOMIC DNA]</scope>
    <source>
        <strain evidence="2 3">KEM-8</strain>
    </source>
</reference>
<dbReference type="EMBL" id="JBAWKC010000006">
    <property type="protein sequence ID" value="MFH6770171.1"/>
    <property type="molecule type" value="Genomic_DNA"/>
</dbReference>
<keyword evidence="1" id="KW-1133">Transmembrane helix</keyword>
<protein>
    <submittedName>
        <fullName evidence="2">Uncharacterized protein</fullName>
    </submittedName>
</protein>
<evidence type="ECO:0000313" key="2">
    <source>
        <dbReference type="EMBL" id="MFH6770171.1"/>
    </source>
</evidence>